<dbReference type="GO" id="GO:0000139">
    <property type="term" value="C:Golgi membrane"/>
    <property type="evidence" value="ECO:0007669"/>
    <property type="project" value="UniProtKB-SubCell"/>
</dbReference>
<organism evidence="7">
    <name type="scientific">Neospora caninum (strain Liverpool)</name>
    <dbReference type="NCBI Taxonomy" id="572307"/>
    <lineage>
        <taxon>Eukaryota</taxon>
        <taxon>Sar</taxon>
        <taxon>Alveolata</taxon>
        <taxon>Apicomplexa</taxon>
        <taxon>Conoidasida</taxon>
        <taxon>Coccidia</taxon>
        <taxon>Eucoccidiorida</taxon>
        <taxon>Eimeriorina</taxon>
        <taxon>Sarcocystidae</taxon>
        <taxon>Neospora</taxon>
    </lineage>
</organism>
<dbReference type="InterPro" id="IPR036465">
    <property type="entry name" value="vWFA_dom_sf"/>
</dbReference>
<evidence type="ECO:0000259" key="5">
    <source>
        <dbReference type="Pfam" id="PF04810"/>
    </source>
</evidence>
<feature type="compositionally biased region" description="Polar residues" evidence="4">
    <location>
        <begin position="8"/>
        <end position="21"/>
    </location>
</feature>
<evidence type="ECO:0000313" key="7">
    <source>
        <dbReference type="EMBL" id="CEL71232.1"/>
    </source>
</evidence>
<dbReference type="SUPFAM" id="SSF53300">
    <property type="entry name" value="vWA-like"/>
    <property type="match status" value="1"/>
</dbReference>
<dbReference type="PANTHER" id="PTHR13803">
    <property type="entry name" value="SEC24-RELATED PROTEIN"/>
    <property type="match status" value="1"/>
</dbReference>
<comment type="similarity">
    <text evidence="2">Belongs to the SEC23/SEC24 family. SEC24 subfamily.</text>
</comment>
<reference evidence="7" key="1">
    <citation type="journal article" date="2015" name="PLoS ONE">
        <title>Comprehensive Evaluation of Toxoplasma gondii VEG and Neospora caninum LIV Genomes with Tachyzoite Stage Transcriptome and Proteome Defines Novel Transcript Features.</title>
        <authorList>
            <person name="Ramaprasad A."/>
            <person name="Mourier T."/>
            <person name="Naeem R."/>
            <person name="Malas T.B."/>
            <person name="Moussa E."/>
            <person name="Panigrahi A."/>
            <person name="Vermont S.J."/>
            <person name="Otto T.D."/>
            <person name="Wastling J."/>
            <person name="Pain A."/>
        </authorList>
    </citation>
    <scope>NUCLEOTIDE SEQUENCE</scope>
    <source>
        <strain evidence="7">Liverpool</strain>
    </source>
</reference>
<dbReference type="GO" id="GO:0090110">
    <property type="term" value="P:COPII-coated vesicle cargo loading"/>
    <property type="evidence" value="ECO:0007669"/>
    <property type="project" value="TreeGrafter"/>
</dbReference>
<feature type="domain" description="Sec23/Sec24 trunk" evidence="6">
    <location>
        <begin position="227"/>
        <end position="339"/>
    </location>
</feature>
<dbReference type="SUPFAM" id="SSF81995">
    <property type="entry name" value="beta-sandwich domain of Sec23/24"/>
    <property type="match status" value="1"/>
</dbReference>
<dbReference type="InterPro" id="IPR006896">
    <property type="entry name" value="Sec23/24_trunk_dom"/>
</dbReference>
<evidence type="ECO:0000256" key="4">
    <source>
        <dbReference type="SAM" id="MobiDB-lite"/>
    </source>
</evidence>
<comment type="subcellular location">
    <subcellularLocation>
        <location evidence="1">Golgi apparatus membrane</location>
    </subcellularLocation>
</comment>
<dbReference type="SUPFAM" id="SSF82919">
    <property type="entry name" value="Zn-finger domain of Sec23/24"/>
    <property type="match status" value="1"/>
</dbReference>
<feature type="compositionally biased region" description="Low complexity" evidence="4">
    <location>
        <begin position="22"/>
        <end position="37"/>
    </location>
</feature>
<dbReference type="AlphaFoldDB" id="A0A0F7UT31"/>
<feature type="domain" description="Zinc finger Sec23/Sec24-type" evidence="5">
    <location>
        <begin position="153"/>
        <end position="190"/>
    </location>
</feature>
<dbReference type="Pfam" id="PF04810">
    <property type="entry name" value="zf-Sec23_Sec24"/>
    <property type="match status" value="1"/>
</dbReference>
<dbReference type="GO" id="GO:0008270">
    <property type="term" value="F:zinc ion binding"/>
    <property type="evidence" value="ECO:0007669"/>
    <property type="project" value="InterPro"/>
</dbReference>
<dbReference type="Gene3D" id="2.30.30.380">
    <property type="entry name" value="Zn-finger domain of Sec23/24"/>
    <property type="match status" value="1"/>
</dbReference>
<evidence type="ECO:0000259" key="6">
    <source>
        <dbReference type="Pfam" id="PF04811"/>
    </source>
</evidence>
<dbReference type="Gene3D" id="3.40.50.410">
    <property type="entry name" value="von Willebrand factor, type A domain"/>
    <property type="match status" value="1"/>
</dbReference>
<dbReference type="PANTHER" id="PTHR13803:SF39">
    <property type="entry name" value="SECRETORY 24AB, ISOFORM A"/>
    <property type="match status" value="1"/>
</dbReference>
<name>A0A0F7UT31_NEOCL</name>
<accession>A0A0F7UT31</accession>
<dbReference type="InterPro" id="IPR050550">
    <property type="entry name" value="SEC23_SEC24_subfamily"/>
</dbReference>
<evidence type="ECO:0000256" key="3">
    <source>
        <dbReference type="ARBA" id="ARBA00023034"/>
    </source>
</evidence>
<feature type="region of interest" description="Disordered" evidence="4">
    <location>
        <begin position="1"/>
        <end position="37"/>
    </location>
</feature>
<dbReference type="GO" id="GO:0006886">
    <property type="term" value="P:intracellular protein transport"/>
    <property type="evidence" value="ECO:0007669"/>
    <property type="project" value="InterPro"/>
</dbReference>
<dbReference type="EMBL" id="LN714488">
    <property type="protein sequence ID" value="CEL71232.1"/>
    <property type="molecule type" value="Genomic_DNA"/>
</dbReference>
<dbReference type="GO" id="GO:0000149">
    <property type="term" value="F:SNARE binding"/>
    <property type="evidence" value="ECO:0007669"/>
    <property type="project" value="TreeGrafter"/>
</dbReference>
<keyword evidence="3" id="KW-0333">Golgi apparatus</keyword>
<gene>
    <name evidence="7" type="ORF">BN1204_068960</name>
</gene>
<sequence length="459" mass="49446">MPPPANTPTPAYGTQRSSGTIPSSPFPTAAPGGSGAAAPRTYYPTPGGVQGGAYPSYAAGVAAGHAGQLAGGDGAAYPSAQGGSAAQQVLQEIQQFNSPRYFTRASVARVPHSGSLQQKLHLPIGLVIRPLAPVRPGSPTVPSVNFGNCGVVVRCKRCRTYINPFVHWEAHGRRWSCNLCGFVNDTPQFYMRGLDDKGKREDRFERPELSMGSVEFVAPADYMIRPPQPPAYLFLIDVSATAVASGLVESACAGIRAALTSGKLPGCTDSGAGGREDSRTMVGIVTYDSAVHFYALGSATASGGGKRRPQVLVMPEIDDVFLPLSDDLFVNFAENKEAVLARRKHPLCILSRLPLKGWHLNKSYFRRLNDETHQLSNARSDAVRVAARRRPHRSPLIPQAVPPCAETRVTDVAMSRTVTQMTRTHHRTSILYTPPIHPPVLEFAMRVAVLPKQISHVMR</sequence>
<protein>
    <recommendedName>
        <fullName evidence="8">Protein transport protein Sec24-like</fullName>
    </recommendedName>
</protein>
<evidence type="ECO:0000256" key="1">
    <source>
        <dbReference type="ARBA" id="ARBA00004394"/>
    </source>
</evidence>
<dbReference type="GO" id="GO:0030127">
    <property type="term" value="C:COPII vesicle coat"/>
    <property type="evidence" value="ECO:0007669"/>
    <property type="project" value="InterPro"/>
</dbReference>
<proteinExistence type="inferred from homology"/>
<dbReference type="InterPro" id="IPR006895">
    <property type="entry name" value="Znf_Sec23_Sec24"/>
</dbReference>
<dbReference type="InterPro" id="IPR036174">
    <property type="entry name" value="Znf_Sec23_Sec24_sf"/>
</dbReference>
<dbReference type="Pfam" id="PF04811">
    <property type="entry name" value="Sec23_trunk"/>
    <property type="match status" value="1"/>
</dbReference>
<dbReference type="GO" id="GO:0070971">
    <property type="term" value="C:endoplasmic reticulum exit site"/>
    <property type="evidence" value="ECO:0007669"/>
    <property type="project" value="TreeGrafter"/>
</dbReference>
<evidence type="ECO:0008006" key="8">
    <source>
        <dbReference type="Google" id="ProtNLM"/>
    </source>
</evidence>
<evidence type="ECO:0000256" key="2">
    <source>
        <dbReference type="ARBA" id="ARBA00008334"/>
    </source>
</evidence>